<keyword evidence="3" id="KW-0560">Oxidoreductase</keyword>
<dbReference type="Proteomes" id="UP000501053">
    <property type="component" value="Chromosome"/>
</dbReference>
<dbReference type="PANTHER" id="PTHR11908:SF132">
    <property type="entry name" value="ALDEHYDE OXIDASE 1-RELATED"/>
    <property type="match status" value="1"/>
</dbReference>
<dbReference type="InterPro" id="IPR000674">
    <property type="entry name" value="Ald_Oxase/Xan_DH_a/b"/>
</dbReference>
<feature type="domain" description="Aldehyde oxidase/xanthine dehydrogenase a/b hammerhead" evidence="5">
    <location>
        <begin position="43"/>
        <end position="154"/>
    </location>
</feature>
<dbReference type="Pfam" id="PF01315">
    <property type="entry name" value="Ald_Xan_dh_C"/>
    <property type="match status" value="1"/>
</dbReference>
<evidence type="ECO:0000313" key="7">
    <source>
        <dbReference type="Proteomes" id="UP000501053"/>
    </source>
</evidence>
<dbReference type="InterPro" id="IPR036856">
    <property type="entry name" value="Ald_Oxase/Xan_DH_a/b_sf"/>
</dbReference>
<dbReference type="Gene3D" id="3.30.530.20">
    <property type="match status" value="1"/>
</dbReference>
<dbReference type="Gene3D" id="3.90.1170.50">
    <property type="entry name" value="Aldehyde oxidase/xanthine dehydrogenase, a/b hammerhead"/>
    <property type="match status" value="1"/>
</dbReference>
<keyword evidence="2" id="KW-0500">Molybdenum</keyword>
<dbReference type="AlphaFoldDB" id="A0A6F8XFZ2"/>
<keyword evidence="7" id="KW-1185">Reference proteome</keyword>
<dbReference type="Pfam" id="PF20256">
    <property type="entry name" value="MoCoBD_2"/>
    <property type="match status" value="1"/>
</dbReference>
<dbReference type="Gene3D" id="3.30.365.10">
    <property type="entry name" value="Aldehyde oxidase/xanthine dehydrogenase, molybdopterin binding domain"/>
    <property type="match status" value="4"/>
</dbReference>
<evidence type="ECO:0000256" key="3">
    <source>
        <dbReference type="ARBA" id="ARBA00023002"/>
    </source>
</evidence>
<evidence type="ECO:0000313" key="6">
    <source>
        <dbReference type="EMBL" id="BCB73112.1"/>
    </source>
</evidence>
<dbReference type="GO" id="GO:0016491">
    <property type="term" value="F:oxidoreductase activity"/>
    <property type="evidence" value="ECO:0007669"/>
    <property type="project" value="UniProtKB-KW"/>
</dbReference>
<evidence type="ECO:0000256" key="4">
    <source>
        <dbReference type="SAM" id="MobiDB-lite"/>
    </source>
</evidence>
<gene>
    <name evidence="6" type="primary">cutL</name>
    <name evidence="6" type="ORF">HMEPL2_34630</name>
</gene>
<dbReference type="CDD" id="cd05018">
    <property type="entry name" value="CoxG"/>
    <property type="match status" value="1"/>
</dbReference>
<dbReference type="EMBL" id="AP022869">
    <property type="protein sequence ID" value="BCB73112.1"/>
    <property type="molecule type" value="Genomic_DNA"/>
</dbReference>
<feature type="region of interest" description="Disordered" evidence="4">
    <location>
        <begin position="819"/>
        <end position="848"/>
    </location>
</feature>
<dbReference type="SUPFAM" id="SSF55961">
    <property type="entry name" value="Bet v1-like"/>
    <property type="match status" value="1"/>
</dbReference>
<evidence type="ECO:0000256" key="1">
    <source>
        <dbReference type="ARBA" id="ARBA00006849"/>
    </source>
</evidence>
<dbReference type="SMART" id="SM01008">
    <property type="entry name" value="Ald_Xan_dh_C"/>
    <property type="match status" value="1"/>
</dbReference>
<dbReference type="InterPro" id="IPR010419">
    <property type="entry name" value="CO_DH_gsu"/>
</dbReference>
<organism evidence="6 7">
    <name type="scientific">Vreelandella aquamarina</name>
    <dbReference type="NCBI Taxonomy" id="77097"/>
    <lineage>
        <taxon>Bacteria</taxon>
        <taxon>Pseudomonadati</taxon>
        <taxon>Pseudomonadota</taxon>
        <taxon>Gammaproteobacteria</taxon>
        <taxon>Oceanospirillales</taxon>
        <taxon>Halomonadaceae</taxon>
        <taxon>Vreelandella</taxon>
    </lineage>
</organism>
<sequence length="1009" mass="107751">MATDSDKATLEKSMNAFKPTIQEGKSGRIGRREQRIEDDALLRGHGRYADDLAVAPGTLHAAVLRSPHAHARLLGIDASSALAMPGVRGVLTGEDVQRWAQPFPVGVRQPMEHWCLAVDKVRYVGEPVAVVMAESRYLAEDALDAIRVDYQALPVAVDTQAAIAADAPLLHEGVGSNVVSERHFRYGDPEQAFAEAEHRVALKVRVPRSSCTPMECYVVLAEYDPASSSYDVLANFQGPYALHTVMARALKVPGNRLRLRTPPDSGGSFGIKQGVFPYVVMMGLAARKAGAPVKWVEDRLEHLQGASSATNRVTEIEAAVTGDGRVTALRWDQVDDCGAYLRAPEPATFYRMHGNLTGAYAIEHLQVRNRVALTNKTPTGLNRGFGGPQVYFALERLMQRIAVELGLDPLDVIRRNLVPSDSFPYRAAAGALLDSGDYPAAVEQGIHEGGLDELLARRETARREGRLYGIGYTVAVEPSISNMGYITTAMTPEERRKAGPKNGAVSTATISVGPLGDISAHVSSTPQGQGHRTVVAQVIAEVLGVPLESISVNVELDTGKDAWSIASGNYSSRFSGAVAGAVYQAAVKVRDRLAGIAAAQWQVEATRIRFAEGQVRVDDSELTMPFGRLAGATHWAPGTLPDGEPGGLRETAFWSPPQLEAPDDDDRINSSLCYGFIFDYCGVEIDRITGRVTLDRYVTLHDAGRLLNPDLVDGQVRGAFAQGVGAALMEEFAYGDDGSFQSGTFADYLVPTSVEVPEPLILHRETPSPFTPLGAKGVGEGNNMSTPVCIANAVADALGIADIELPLTPSKVRTLIGIEEPPRPQGVGEDQTAPAAGGGSRLTASDSVTLPGSPQAVFDTLLDPETLQAIIPGCHALELTGENAYRADVTVGVGMIRARFDARVALSDLDPPHGLRLSGAGTSAMGSAEGSARIRLTEIEGGQTRLDYDYDATVGGKVASVGGRMLQSASRMIIGQIFARLAQRMGGATPRLSLWQRFKVLFTGRGGRS</sequence>
<proteinExistence type="inferred from homology"/>
<dbReference type="Pfam" id="PF02738">
    <property type="entry name" value="MoCoBD_1"/>
    <property type="match status" value="1"/>
</dbReference>
<dbReference type="SUPFAM" id="SSF56003">
    <property type="entry name" value="Molybdenum cofactor-binding domain"/>
    <property type="match status" value="1"/>
</dbReference>
<dbReference type="Pfam" id="PF06240">
    <property type="entry name" value="COXG"/>
    <property type="match status" value="1"/>
</dbReference>
<feature type="compositionally biased region" description="Basic and acidic residues" evidence="4">
    <location>
        <begin position="1"/>
        <end position="10"/>
    </location>
</feature>
<dbReference type="PANTHER" id="PTHR11908">
    <property type="entry name" value="XANTHINE DEHYDROGENASE"/>
    <property type="match status" value="1"/>
</dbReference>
<dbReference type="InterPro" id="IPR016208">
    <property type="entry name" value="Ald_Oxase/xanthine_DH-like"/>
</dbReference>
<evidence type="ECO:0000259" key="5">
    <source>
        <dbReference type="SMART" id="SM01008"/>
    </source>
</evidence>
<feature type="region of interest" description="Disordered" evidence="4">
    <location>
        <begin position="1"/>
        <end position="28"/>
    </location>
</feature>
<protein>
    <submittedName>
        <fullName evidence="6">Carbon monoxide dehydrogenase</fullName>
    </submittedName>
</protein>
<dbReference type="GO" id="GO:0005506">
    <property type="term" value="F:iron ion binding"/>
    <property type="evidence" value="ECO:0007669"/>
    <property type="project" value="InterPro"/>
</dbReference>
<dbReference type="InterPro" id="IPR008274">
    <property type="entry name" value="AldOxase/xan_DH_MoCoBD1"/>
</dbReference>
<name>A0A6F8XFZ2_9GAMM</name>
<evidence type="ECO:0000256" key="2">
    <source>
        <dbReference type="ARBA" id="ARBA00022505"/>
    </source>
</evidence>
<dbReference type="InterPro" id="IPR037165">
    <property type="entry name" value="AldOxase/xan_DH_Mopterin-bd_sf"/>
</dbReference>
<accession>A0A6F8XFZ2</accession>
<dbReference type="InterPro" id="IPR046867">
    <property type="entry name" value="AldOxase/xan_DH_MoCoBD2"/>
</dbReference>
<reference evidence="6 7" key="1">
    <citation type="submission" date="2020-03" db="EMBL/GenBank/DDBJ databases">
        <title>Complete Genome Sequence of Halomonas meridiana strain Eplume2, isolated from hydrothermal-plume in the north east Pacific Ocean.</title>
        <authorList>
            <person name="Kurihara Y."/>
            <person name="Kawai S."/>
            <person name="Sakai A."/>
            <person name="Galipon J."/>
            <person name="Arakawa K."/>
        </authorList>
    </citation>
    <scope>NUCLEOTIDE SEQUENCE [LARGE SCALE GENOMIC DNA]</scope>
    <source>
        <strain evidence="6 7">Eplume2</strain>
    </source>
</reference>
<comment type="similarity">
    <text evidence="1">Belongs to the xanthine dehydrogenase family.</text>
</comment>
<dbReference type="InterPro" id="IPR023393">
    <property type="entry name" value="START-like_dom_sf"/>
</dbReference>
<dbReference type="SUPFAM" id="SSF54665">
    <property type="entry name" value="CO dehydrogenase molybdoprotein N-domain-like"/>
    <property type="match status" value="1"/>
</dbReference>